<dbReference type="Proteomes" id="UP000198211">
    <property type="component" value="Unassembled WGS sequence"/>
</dbReference>
<keyword evidence="1" id="KW-1133">Transmembrane helix</keyword>
<reference evidence="3" key="1">
    <citation type="submission" date="2017-03" db="EMBL/GenBank/DDBJ databases">
        <title>Phytopthora megakarya and P. palmivora, two closely related causual agents of cacao black pod achieved similar genome size and gene model numbers by different mechanisms.</title>
        <authorList>
            <person name="Ali S."/>
            <person name="Shao J."/>
            <person name="Larry D.J."/>
            <person name="Kronmiller B."/>
            <person name="Shen D."/>
            <person name="Strem M.D."/>
            <person name="Melnick R.L."/>
            <person name="Guiltinan M.J."/>
            <person name="Tyler B.M."/>
            <person name="Meinhardt L.W."/>
            <person name="Bailey B.A."/>
        </authorList>
    </citation>
    <scope>NUCLEOTIDE SEQUENCE [LARGE SCALE GENOMIC DNA]</scope>
    <source>
        <strain evidence="3">zdho120</strain>
    </source>
</reference>
<comment type="caution">
    <text evidence="2">The sequence shown here is derived from an EMBL/GenBank/DDBJ whole genome shotgun (WGS) entry which is preliminary data.</text>
</comment>
<name>A0A225V102_9STRA</name>
<keyword evidence="1" id="KW-0812">Transmembrane</keyword>
<evidence type="ECO:0000313" key="3">
    <source>
        <dbReference type="Proteomes" id="UP000198211"/>
    </source>
</evidence>
<keyword evidence="1" id="KW-0472">Membrane</keyword>
<feature type="transmembrane region" description="Helical" evidence="1">
    <location>
        <begin position="71"/>
        <end position="92"/>
    </location>
</feature>
<accession>A0A225V102</accession>
<organism evidence="2 3">
    <name type="scientific">Phytophthora megakarya</name>
    <dbReference type="NCBI Taxonomy" id="4795"/>
    <lineage>
        <taxon>Eukaryota</taxon>
        <taxon>Sar</taxon>
        <taxon>Stramenopiles</taxon>
        <taxon>Oomycota</taxon>
        <taxon>Peronosporomycetes</taxon>
        <taxon>Peronosporales</taxon>
        <taxon>Peronosporaceae</taxon>
        <taxon>Phytophthora</taxon>
    </lineage>
</organism>
<feature type="transmembrane region" description="Helical" evidence="1">
    <location>
        <begin position="134"/>
        <end position="159"/>
    </location>
</feature>
<gene>
    <name evidence="2" type="ORF">PHMEG_00029926</name>
</gene>
<dbReference type="OrthoDB" id="124627at2759"/>
<dbReference type="EMBL" id="NBNE01008766">
    <property type="protein sequence ID" value="OWY99130.1"/>
    <property type="molecule type" value="Genomic_DNA"/>
</dbReference>
<keyword evidence="3" id="KW-1185">Reference proteome</keyword>
<feature type="transmembrane region" description="Helical" evidence="1">
    <location>
        <begin position="104"/>
        <end position="122"/>
    </location>
</feature>
<protein>
    <submittedName>
        <fullName evidence="2">Uncharacterized protein</fullName>
    </submittedName>
</protein>
<dbReference type="AlphaFoldDB" id="A0A225V102"/>
<evidence type="ECO:0000313" key="2">
    <source>
        <dbReference type="EMBL" id="OWY99130.1"/>
    </source>
</evidence>
<evidence type="ECO:0000256" key="1">
    <source>
        <dbReference type="SAM" id="Phobius"/>
    </source>
</evidence>
<sequence length="301" mass="34586">MFEAFWVTIMVVLEASGEHEDGMGRLLHKWLEACHALWCVFLPDLLEYSWKSTRKYANGIRMEWLRSSSRAWCACKWVWTLSYVLLFGRFYLLVCSYELAEWLYLGWQIVGILLLVLNYCCADSDGVLRGDQSTVHPTVLLVSLFIVLIALASLCWKWFDCGEDKRSPSLLIREGYALYGKDIEEQEQAERLSETFWRLDGGTDDVMRRPVLIVSRIRAELRKMGAKTEAAKHREALRGRQAKVGEDVTCGTDGHRLGNRSESPHAVIQVADDIWDDQLVDEVWVATPRGSRSGTRVLDRY</sequence>
<proteinExistence type="predicted"/>